<dbReference type="RefSeq" id="XP_009053755.1">
    <property type="nucleotide sequence ID" value="XM_009055507.1"/>
</dbReference>
<dbReference type="Proteomes" id="UP000030746">
    <property type="component" value="Unassembled WGS sequence"/>
</dbReference>
<feature type="region of interest" description="Disordered" evidence="1">
    <location>
        <begin position="130"/>
        <end position="195"/>
    </location>
</feature>
<dbReference type="KEGG" id="lgi:LOTGIDRAFT_175155"/>
<dbReference type="EMBL" id="KB201643">
    <property type="protein sequence ID" value="ESO95562.1"/>
    <property type="molecule type" value="Genomic_DNA"/>
</dbReference>
<evidence type="ECO:0000256" key="1">
    <source>
        <dbReference type="SAM" id="MobiDB-lite"/>
    </source>
</evidence>
<feature type="compositionally biased region" description="Polar residues" evidence="1">
    <location>
        <begin position="26"/>
        <end position="42"/>
    </location>
</feature>
<dbReference type="OrthoDB" id="10022495at2759"/>
<dbReference type="CTD" id="20243042"/>
<keyword evidence="3" id="KW-1185">Reference proteome</keyword>
<gene>
    <name evidence="2" type="ORF">LOTGIDRAFT_175155</name>
</gene>
<evidence type="ECO:0000313" key="2">
    <source>
        <dbReference type="EMBL" id="ESO95562.1"/>
    </source>
</evidence>
<proteinExistence type="predicted"/>
<accession>V4AFB4</accession>
<feature type="region of interest" description="Disordered" evidence="1">
    <location>
        <begin position="21"/>
        <end position="59"/>
    </location>
</feature>
<dbReference type="AlphaFoldDB" id="V4AFB4"/>
<reference evidence="2 3" key="1">
    <citation type="journal article" date="2013" name="Nature">
        <title>Insights into bilaterian evolution from three spiralian genomes.</title>
        <authorList>
            <person name="Simakov O."/>
            <person name="Marletaz F."/>
            <person name="Cho S.J."/>
            <person name="Edsinger-Gonzales E."/>
            <person name="Havlak P."/>
            <person name="Hellsten U."/>
            <person name="Kuo D.H."/>
            <person name="Larsson T."/>
            <person name="Lv J."/>
            <person name="Arendt D."/>
            <person name="Savage R."/>
            <person name="Osoegawa K."/>
            <person name="de Jong P."/>
            <person name="Grimwood J."/>
            <person name="Chapman J.A."/>
            <person name="Shapiro H."/>
            <person name="Aerts A."/>
            <person name="Otillar R.P."/>
            <person name="Terry A.Y."/>
            <person name="Boore J.L."/>
            <person name="Grigoriev I.V."/>
            <person name="Lindberg D.R."/>
            <person name="Seaver E.C."/>
            <person name="Weisblat D.A."/>
            <person name="Putnam N.H."/>
            <person name="Rokhsar D.S."/>
        </authorList>
    </citation>
    <scope>NUCLEOTIDE SEQUENCE [LARGE SCALE GENOMIC DNA]</scope>
</reference>
<protein>
    <submittedName>
        <fullName evidence="2">Uncharacterized protein</fullName>
    </submittedName>
</protein>
<dbReference type="HOGENOM" id="CLU_916111_0_0_1"/>
<sequence>MYHTKPVVPGPDNLVILGHNRESARQRPSTATRSPTLRQTKIPQRPKTAPVPKFRPIPKLRVPTPQECWSRRREETDLDFINEVAYEQTLNSGYTVEACSPQPSTASTEINWPLPRDKQINSRNVRIQSAKIHRNQQTSPKRPVKSAGPVRSKLTSEATAIIPPTFNDSPSFDPKPPPCPQTKENNSTADIPLIDDNGDIVPDYEEEKERYGWGVEVHGNPYKFKKIPRRLPYTIKLDIPEVAPEPPRIHMETNETFFLNTIPRRPENYTIHKDWVSEVLHAKRMELQKREGIKYRWKNFAFVY</sequence>
<dbReference type="GeneID" id="20243042"/>
<name>V4AFB4_LOTGI</name>
<organism evidence="2 3">
    <name type="scientific">Lottia gigantea</name>
    <name type="common">Giant owl limpet</name>
    <dbReference type="NCBI Taxonomy" id="225164"/>
    <lineage>
        <taxon>Eukaryota</taxon>
        <taxon>Metazoa</taxon>
        <taxon>Spiralia</taxon>
        <taxon>Lophotrochozoa</taxon>
        <taxon>Mollusca</taxon>
        <taxon>Gastropoda</taxon>
        <taxon>Patellogastropoda</taxon>
        <taxon>Lottioidea</taxon>
        <taxon>Lottiidae</taxon>
        <taxon>Lottia</taxon>
    </lineage>
</organism>
<evidence type="ECO:0000313" key="3">
    <source>
        <dbReference type="Proteomes" id="UP000030746"/>
    </source>
</evidence>
<dbReference type="OMA" id="HQEWISE"/>